<feature type="domain" description="Signal transduction histidine kinase internal region" evidence="3">
    <location>
        <begin position="342"/>
        <end position="419"/>
    </location>
</feature>
<organism evidence="4 5">
    <name type="scientific">Fodinisporobacter ferrooxydans</name>
    <dbReference type="NCBI Taxonomy" id="2901836"/>
    <lineage>
        <taxon>Bacteria</taxon>
        <taxon>Bacillati</taxon>
        <taxon>Bacillota</taxon>
        <taxon>Bacilli</taxon>
        <taxon>Bacillales</taxon>
        <taxon>Alicyclobacillaceae</taxon>
        <taxon>Fodinisporobacter</taxon>
    </lineage>
</organism>
<reference evidence="4" key="1">
    <citation type="submission" date="2021-12" db="EMBL/GenBank/DDBJ databases">
        <title>Alicyclobacillaceae gen. nov., sp. nov., isolated from chalcocite enrichment system.</title>
        <authorList>
            <person name="Jiang Z."/>
        </authorList>
    </citation>
    <scope>NUCLEOTIDE SEQUENCE</scope>
    <source>
        <strain evidence="4">MYW30-H2</strain>
    </source>
</reference>
<feature type="domain" description="Histidine kinase/HSP90-like ATPase" evidence="2">
    <location>
        <begin position="441"/>
        <end position="534"/>
    </location>
</feature>
<protein>
    <submittedName>
        <fullName evidence="4">Sensor histidine kinase</fullName>
    </submittedName>
</protein>
<dbReference type="InterPro" id="IPR050640">
    <property type="entry name" value="Bact_2-comp_sensor_kinase"/>
</dbReference>
<sequence>MNQLEINTTSFQKSILSQLNKKLEIEMTSIEDLSLAIARNDALHTFMKGIDDTYKRNQTVTNMTNSIENITFSEPIIDSITIYLENPPSYGQQVSIQYDRLKDMQTLAWYQKVKNSDFSWIGEHKILTNHGKVSVISFVRKLYNSVGVTQGFLVINLKSDDFKKMFQGEGIVSNVLLLDSGGYLIVGAGDPDFIRKANVYLNQIDTLGDQKEQNENGVTRSNDQLVVWNRSFQSGWILIEVTPLRKLADGSFRMAVIFTGFGLIAIIVSLLFTLYISKQFTRPIFELIKNMKDIPREFGENRLPEDYQNEFGALFQGYKHMVNRILELYHSLDNQYQKQREAEIKALQSMINPHFLYNTLDQLNWMAIAAGEERMSMVLELMGKMFRIGLSNGESLITIREELLHLECYMKIQQIRLGEGITYQFDVPSEVQEFYIPKLTLQPFVENSILHGFHDRHEGHSLIRISEDKDFLHVQIADNGIGLRADNRNDNKQLGGYGIRNVSERLKAYFGSSFGIQMESLENMGTVVSFRLPKITDKQNFGGLQYVENSNH</sequence>
<dbReference type="PANTHER" id="PTHR34220:SF7">
    <property type="entry name" value="SENSOR HISTIDINE KINASE YPDA"/>
    <property type="match status" value="1"/>
</dbReference>
<dbReference type="Gene3D" id="3.30.565.10">
    <property type="entry name" value="Histidine kinase-like ATPase, C-terminal domain"/>
    <property type="match status" value="1"/>
</dbReference>
<dbReference type="SUPFAM" id="SSF55874">
    <property type="entry name" value="ATPase domain of HSP90 chaperone/DNA topoisomerase II/histidine kinase"/>
    <property type="match status" value="1"/>
</dbReference>
<dbReference type="Pfam" id="PF06580">
    <property type="entry name" value="His_kinase"/>
    <property type="match status" value="1"/>
</dbReference>
<keyword evidence="1" id="KW-0472">Membrane</keyword>
<keyword evidence="1" id="KW-0812">Transmembrane</keyword>
<evidence type="ECO:0000313" key="5">
    <source>
        <dbReference type="Proteomes" id="UP000830167"/>
    </source>
</evidence>
<dbReference type="InterPro" id="IPR036890">
    <property type="entry name" value="HATPase_C_sf"/>
</dbReference>
<feature type="transmembrane region" description="Helical" evidence="1">
    <location>
        <begin position="255"/>
        <end position="276"/>
    </location>
</feature>
<proteinExistence type="predicted"/>
<dbReference type="InterPro" id="IPR003594">
    <property type="entry name" value="HATPase_dom"/>
</dbReference>
<keyword evidence="4" id="KW-0808">Transferase</keyword>
<dbReference type="Pfam" id="PF02518">
    <property type="entry name" value="HATPase_c"/>
    <property type="match status" value="1"/>
</dbReference>
<accession>A0ABY4CJ76</accession>
<dbReference type="EMBL" id="CP089291">
    <property type="protein sequence ID" value="UOF89491.1"/>
    <property type="molecule type" value="Genomic_DNA"/>
</dbReference>
<evidence type="ECO:0000259" key="3">
    <source>
        <dbReference type="Pfam" id="PF06580"/>
    </source>
</evidence>
<evidence type="ECO:0000313" key="4">
    <source>
        <dbReference type="EMBL" id="UOF89491.1"/>
    </source>
</evidence>
<gene>
    <name evidence="4" type="ORF">LSG31_16565</name>
</gene>
<name>A0ABY4CJ76_9BACL</name>
<keyword evidence="4" id="KW-0418">Kinase</keyword>
<dbReference type="InterPro" id="IPR010559">
    <property type="entry name" value="Sig_transdc_His_kin_internal"/>
</dbReference>
<keyword evidence="5" id="KW-1185">Reference proteome</keyword>
<dbReference type="PANTHER" id="PTHR34220">
    <property type="entry name" value="SENSOR HISTIDINE KINASE YPDA"/>
    <property type="match status" value="1"/>
</dbReference>
<dbReference type="Gene3D" id="6.10.340.10">
    <property type="match status" value="1"/>
</dbReference>
<evidence type="ECO:0000259" key="2">
    <source>
        <dbReference type="Pfam" id="PF02518"/>
    </source>
</evidence>
<dbReference type="RefSeq" id="WP_347436181.1">
    <property type="nucleotide sequence ID" value="NZ_CP089291.1"/>
</dbReference>
<keyword evidence="1" id="KW-1133">Transmembrane helix</keyword>
<evidence type="ECO:0000256" key="1">
    <source>
        <dbReference type="SAM" id="Phobius"/>
    </source>
</evidence>
<dbReference type="Proteomes" id="UP000830167">
    <property type="component" value="Chromosome"/>
</dbReference>
<dbReference type="GO" id="GO:0016301">
    <property type="term" value="F:kinase activity"/>
    <property type="evidence" value="ECO:0007669"/>
    <property type="project" value="UniProtKB-KW"/>
</dbReference>